<dbReference type="InterPro" id="IPR051162">
    <property type="entry name" value="T4SS_component"/>
</dbReference>
<proteinExistence type="predicted"/>
<dbReference type="Proteomes" id="UP000712157">
    <property type="component" value="Unassembled WGS sequence"/>
</dbReference>
<evidence type="ECO:0000259" key="1">
    <source>
        <dbReference type="Pfam" id="PF01935"/>
    </source>
</evidence>
<dbReference type="RefSeq" id="WP_238721936.1">
    <property type="nucleotide sequence ID" value="NZ_JAHQCW010000019.1"/>
</dbReference>
<keyword evidence="2" id="KW-0067">ATP-binding</keyword>
<dbReference type="Gene3D" id="3.40.50.300">
    <property type="entry name" value="P-loop containing nucleotide triphosphate hydrolases"/>
    <property type="match status" value="2"/>
</dbReference>
<protein>
    <submittedName>
        <fullName evidence="2">ATP-binding protein</fullName>
    </submittedName>
</protein>
<dbReference type="GO" id="GO:0005524">
    <property type="term" value="F:ATP binding"/>
    <property type="evidence" value="ECO:0007669"/>
    <property type="project" value="UniProtKB-KW"/>
</dbReference>
<dbReference type="PANTHER" id="PTHR30121">
    <property type="entry name" value="UNCHARACTERIZED PROTEIN YJGR-RELATED"/>
    <property type="match status" value="1"/>
</dbReference>
<evidence type="ECO:0000313" key="2">
    <source>
        <dbReference type="EMBL" id="MBU9737356.1"/>
    </source>
</evidence>
<dbReference type="InterPro" id="IPR002789">
    <property type="entry name" value="HerA_central"/>
</dbReference>
<sequence>MSDRIRDVGFRDLFRGLDMAEIETPNEIKIPDEVFKRLLEGTMERSYLNGVSQFDYFVPDETERHGEVEWLQIIRLPVHPDNIEDYDLINRWQGVLSTLHIWGYRTVFLLQRTGGRTSLYLGVTTATQGVGSKDALDQMMEATAANMPGVAMEWVRHDQTKDDRHEKIYDVLNHYHAIGAVTGIPSFISDESRSVLQTLDQLAFGVRKINGRERDYSLLVIADPIPDNEISSIINRMRELGSEIHKYVSRSVTENQGTSSQKDVGMGGAVGGILSGLGTVAGALIGSWLGAPYLGSNLGRGIGGAVGGAVGMNKTKSVSINFSRSVTTEYLDKFAQYAEEIMEKHIARLKEGRNLGYWNVGTYVLGRTKMDIATVTGMLRSIYSGDETYLEPIRLHVLREDSNAAEIVKGFQLISLENENIDKMIDNEYKKKYEQDHIWHVFGRRYQYLSTPMNTKELGLTTSLPRRDVPGLRFVKTAVRFANNPPVLNEDSISIGKVVDMGVVQNNEYRIDPNSLVRHALVTGGTGSGKSTTCKAILNEVVSRGIPVLIIEPAKDDYVRWAMELKEKKGIPFHIYMPGASSFNGQPLEELAVNPFEPAAVKGAKVDLMARCENLVSLLVASIPSIEDVLPVLIDELVYAKAEDFFQEDFHSGEAVKPFLYPKMEDLIPMVDDLVEGYDPRNYKTIRKSLITRLKYLTRGNRGRLLNVTKSTDYDALFGQPTVINLSRIAGSRDKALIMALLMLSLYEYRISAYSYQADYRKRAQQNELLHLTMIEEAHNLLMNPSAVTNDSGNPQQVVADLFSNMLSEIRGYGEGITIVDQVPTRLIPDVIKNTNYKFVHRLTAPDDCEVMAASLALREDQKSMIPALEIGNAIVYGDNDDAAVWVKMNKPKG</sequence>
<reference evidence="2" key="1">
    <citation type="submission" date="2021-06" db="EMBL/GenBank/DDBJ databases">
        <title>Description of novel taxa of the family Lachnospiraceae.</title>
        <authorList>
            <person name="Chaplin A.V."/>
            <person name="Sokolova S.R."/>
            <person name="Pikina A.P."/>
            <person name="Korzhanova M."/>
            <person name="Belova V."/>
            <person name="Korostin D."/>
            <person name="Efimov B.A."/>
        </authorList>
    </citation>
    <scope>NUCLEOTIDE SEQUENCE</scope>
    <source>
        <strain evidence="2">ASD5720</strain>
    </source>
</reference>
<comment type="caution">
    <text evidence="2">The sequence shown here is derived from an EMBL/GenBank/DDBJ whole genome shotgun (WGS) entry which is preliminary data.</text>
</comment>
<feature type="domain" description="Helicase HerA central" evidence="1">
    <location>
        <begin position="494"/>
        <end position="731"/>
    </location>
</feature>
<name>A0A949NEL8_9FIRM</name>
<accession>A0A949NEL8</accession>
<dbReference type="AlphaFoldDB" id="A0A949NEL8"/>
<keyword evidence="2" id="KW-0547">Nucleotide-binding</keyword>
<evidence type="ECO:0000313" key="3">
    <source>
        <dbReference type="Proteomes" id="UP000712157"/>
    </source>
</evidence>
<dbReference type="Pfam" id="PF01935">
    <property type="entry name" value="DUF87"/>
    <property type="match status" value="1"/>
</dbReference>
<dbReference type="PANTHER" id="PTHR30121:SF11">
    <property type="entry name" value="AAA+ ATPASE DOMAIN-CONTAINING PROTEIN"/>
    <property type="match status" value="1"/>
</dbReference>
<organism evidence="2 3">
    <name type="scientific">Diplocloster agilis</name>
    <dbReference type="NCBI Taxonomy" id="2850323"/>
    <lineage>
        <taxon>Bacteria</taxon>
        <taxon>Bacillati</taxon>
        <taxon>Bacillota</taxon>
        <taxon>Clostridia</taxon>
        <taxon>Lachnospirales</taxon>
        <taxon>Lachnospiraceae</taxon>
        <taxon>Diplocloster</taxon>
    </lineage>
</organism>
<dbReference type="SUPFAM" id="SSF52540">
    <property type="entry name" value="P-loop containing nucleoside triphosphate hydrolases"/>
    <property type="match status" value="1"/>
</dbReference>
<keyword evidence="3" id="KW-1185">Reference proteome</keyword>
<gene>
    <name evidence="2" type="ORF">KTH89_12470</name>
</gene>
<dbReference type="InterPro" id="IPR027417">
    <property type="entry name" value="P-loop_NTPase"/>
</dbReference>
<dbReference type="EMBL" id="JAHQCW010000019">
    <property type="protein sequence ID" value="MBU9737356.1"/>
    <property type="molecule type" value="Genomic_DNA"/>
</dbReference>